<evidence type="ECO:0000256" key="1">
    <source>
        <dbReference type="SAM" id="Phobius"/>
    </source>
</evidence>
<dbReference type="OrthoDB" id="2157530at2759"/>
<dbReference type="eggNOG" id="ENOG502T3C9">
    <property type="taxonomic scope" value="Eukaryota"/>
</dbReference>
<accession>A0A066WZL4</accession>
<protein>
    <submittedName>
        <fullName evidence="2">Uncharacterized protein</fullName>
    </submittedName>
</protein>
<dbReference type="EMBL" id="JMSE01001331">
    <property type="protein sequence ID" value="KDN62343.1"/>
    <property type="molecule type" value="Genomic_DNA"/>
</dbReference>
<organism evidence="2 3">
    <name type="scientific">Colletotrichum sublineola</name>
    <name type="common">Sorghum anthracnose fungus</name>
    <dbReference type="NCBI Taxonomy" id="1173701"/>
    <lineage>
        <taxon>Eukaryota</taxon>
        <taxon>Fungi</taxon>
        <taxon>Dikarya</taxon>
        <taxon>Ascomycota</taxon>
        <taxon>Pezizomycotina</taxon>
        <taxon>Sordariomycetes</taxon>
        <taxon>Hypocreomycetidae</taxon>
        <taxon>Glomerellales</taxon>
        <taxon>Glomerellaceae</taxon>
        <taxon>Colletotrichum</taxon>
        <taxon>Colletotrichum graminicola species complex</taxon>
    </lineage>
</organism>
<dbReference type="Proteomes" id="UP000027238">
    <property type="component" value="Unassembled WGS sequence"/>
</dbReference>
<sequence>MQPLYDLLVAHHRAKCKETRDRVFALLGLVKPEERRMLGRFFPDYAMAEEHVLIITLAHLMQYTFELAYRDRQLITPDSEEIFLGLGVKLKTRRRVLIRRAKWLDYCDWDAQLLQLLALRDQEEQDLGSAYSEEAEEETEVLEGASLWPGGAQVMISVFLFALAVAVVWYYVLRL</sequence>
<keyword evidence="3" id="KW-1185">Reference proteome</keyword>
<evidence type="ECO:0000313" key="2">
    <source>
        <dbReference type="EMBL" id="KDN62343.1"/>
    </source>
</evidence>
<dbReference type="HOGENOM" id="CLU_1532455_0_0_1"/>
<proteinExistence type="predicted"/>
<reference evidence="3" key="1">
    <citation type="journal article" date="2014" name="Genome Announc.">
        <title>Draft genome sequence of Colletotrichum sublineola, a destructive pathogen of cultivated sorghum.</title>
        <authorList>
            <person name="Baroncelli R."/>
            <person name="Sanz-Martin J.M."/>
            <person name="Rech G.E."/>
            <person name="Sukno S.A."/>
            <person name="Thon M.R."/>
        </authorList>
    </citation>
    <scope>NUCLEOTIDE SEQUENCE [LARGE SCALE GENOMIC DNA]</scope>
    <source>
        <strain evidence="3">TX430BB</strain>
    </source>
</reference>
<keyword evidence="1" id="KW-0812">Transmembrane</keyword>
<keyword evidence="1" id="KW-1133">Transmembrane helix</keyword>
<evidence type="ECO:0000313" key="3">
    <source>
        <dbReference type="Proteomes" id="UP000027238"/>
    </source>
</evidence>
<gene>
    <name evidence="2" type="ORF">CSUB01_11474</name>
</gene>
<comment type="caution">
    <text evidence="2">The sequence shown here is derived from an EMBL/GenBank/DDBJ whole genome shotgun (WGS) entry which is preliminary data.</text>
</comment>
<name>A0A066WZL4_COLSU</name>
<feature type="transmembrane region" description="Helical" evidence="1">
    <location>
        <begin position="154"/>
        <end position="173"/>
    </location>
</feature>
<keyword evidence="1" id="KW-0472">Membrane</keyword>
<dbReference type="AlphaFoldDB" id="A0A066WZL4"/>